<accession>A0A409WPH5</accession>
<keyword evidence="1" id="KW-1133">Transmembrane helix</keyword>
<name>A0A409WPH5_PSICY</name>
<proteinExistence type="predicted"/>
<keyword evidence="1" id="KW-0812">Transmembrane</keyword>
<dbReference type="Proteomes" id="UP000283269">
    <property type="component" value="Unassembled WGS sequence"/>
</dbReference>
<keyword evidence="3" id="KW-1185">Reference proteome</keyword>
<sequence>MALPPGLTYLFSTLVHFGIPSVVTYVLWYFVQETRVLPINIPYWAIVTVAICTRPIIFLVSKYHSRWANKRAAAANSAIIAPYVKQSTYSIIAELIESNRDGYPGGHIGCTE</sequence>
<organism evidence="2 3">
    <name type="scientific">Psilocybe cyanescens</name>
    <dbReference type="NCBI Taxonomy" id="93625"/>
    <lineage>
        <taxon>Eukaryota</taxon>
        <taxon>Fungi</taxon>
        <taxon>Dikarya</taxon>
        <taxon>Basidiomycota</taxon>
        <taxon>Agaricomycotina</taxon>
        <taxon>Agaricomycetes</taxon>
        <taxon>Agaricomycetidae</taxon>
        <taxon>Agaricales</taxon>
        <taxon>Agaricineae</taxon>
        <taxon>Strophariaceae</taxon>
        <taxon>Psilocybe</taxon>
    </lineage>
</organism>
<dbReference type="AlphaFoldDB" id="A0A409WPH5"/>
<evidence type="ECO:0000313" key="2">
    <source>
        <dbReference type="EMBL" id="PPQ80408.1"/>
    </source>
</evidence>
<feature type="transmembrane region" description="Helical" evidence="1">
    <location>
        <begin position="43"/>
        <end position="61"/>
    </location>
</feature>
<dbReference type="STRING" id="93625.A0A409WPH5"/>
<protein>
    <submittedName>
        <fullName evidence="2">Uncharacterized protein</fullName>
    </submittedName>
</protein>
<gene>
    <name evidence="2" type="ORF">CVT25_001721</name>
</gene>
<dbReference type="InParanoid" id="A0A409WPH5"/>
<evidence type="ECO:0000313" key="3">
    <source>
        <dbReference type="Proteomes" id="UP000283269"/>
    </source>
</evidence>
<reference evidence="2 3" key="1">
    <citation type="journal article" date="2018" name="Evol. Lett.">
        <title>Horizontal gene cluster transfer increased hallucinogenic mushroom diversity.</title>
        <authorList>
            <person name="Reynolds H.T."/>
            <person name="Vijayakumar V."/>
            <person name="Gluck-Thaler E."/>
            <person name="Korotkin H.B."/>
            <person name="Matheny P.B."/>
            <person name="Slot J.C."/>
        </authorList>
    </citation>
    <scope>NUCLEOTIDE SEQUENCE [LARGE SCALE GENOMIC DNA]</scope>
    <source>
        <strain evidence="2 3">2631</strain>
    </source>
</reference>
<comment type="caution">
    <text evidence="2">The sequence shown here is derived from an EMBL/GenBank/DDBJ whole genome shotgun (WGS) entry which is preliminary data.</text>
</comment>
<evidence type="ECO:0000256" key="1">
    <source>
        <dbReference type="SAM" id="Phobius"/>
    </source>
</evidence>
<feature type="transmembrane region" description="Helical" evidence="1">
    <location>
        <begin position="7"/>
        <end position="31"/>
    </location>
</feature>
<keyword evidence="1" id="KW-0472">Membrane</keyword>
<dbReference type="EMBL" id="NHYD01003332">
    <property type="protein sequence ID" value="PPQ80408.1"/>
    <property type="molecule type" value="Genomic_DNA"/>
</dbReference>